<dbReference type="GeneID" id="7825231"/>
<dbReference type="KEGG" id="tet:TTHERM_00149000"/>
<keyword evidence="1" id="KW-0472">Membrane</keyword>
<dbReference type="AlphaFoldDB" id="I7MGA8"/>
<gene>
    <name evidence="1" type="ORF">TTHERM_00149000</name>
</gene>
<keyword evidence="1" id="KW-0812">Transmembrane</keyword>
<evidence type="ECO:0000313" key="2">
    <source>
        <dbReference type="Proteomes" id="UP000009168"/>
    </source>
</evidence>
<evidence type="ECO:0000313" key="1">
    <source>
        <dbReference type="EMBL" id="EAS01290.1"/>
    </source>
</evidence>
<reference evidence="2" key="1">
    <citation type="journal article" date="2006" name="PLoS Biol.">
        <title>Macronuclear genome sequence of the ciliate Tetrahymena thermophila, a model eukaryote.</title>
        <authorList>
            <person name="Eisen J.A."/>
            <person name="Coyne R.S."/>
            <person name="Wu M."/>
            <person name="Wu D."/>
            <person name="Thiagarajan M."/>
            <person name="Wortman J.R."/>
            <person name="Badger J.H."/>
            <person name="Ren Q."/>
            <person name="Amedeo P."/>
            <person name="Jones K.M."/>
            <person name="Tallon L.J."/>
            <person name="Delcher A.L."/>
            <person name="Salzberg S.L."/>
            <person name="Silva J.C."/>
            <person name="Haas B.J."/>
            <person name="Majoros W.H."/>
            <person name="Farzad M."/>
            <person name="Carlton J.M."/>
            <person name="Smith R.K. Jr."/>
            <person name="Garg J."/>
            <person name="Pearlman R.E."/>
            <person name="Karrer K.M."/>
            <person name="Sun L."/>
            <person name="Manning G."/>
            <person name="Elde N.C."/>
            <person name="Turkewitz A.P."/>
            <person name="Asai D.J."/>
            <person name="Wilkes D.E."/>
            <person name="Wang Y."/>
            <person name="Cai H."/>
            <person name="Collins K."/>
            <person name="Stewart B.A."/>
            <person name="Lee S.R."/>
            <person name="Wilamowska K."/>
            <person name="Weinberg Z."/>
            <person name="Ruzzo W.L."/>
            <person name="Wloga D."/>
            <person name="Gaertig J."/>
            <person name="Frankel J."/>
            <person name="Tsao C.-C."/>
            <person name="Gorovsky M.A."/>
            <person name="Keeling P.J."/>
            <person name="Waller R.F."/>
            <person name="Patron N.J."/>
            <person name="Cherry J.M."/>
            <person name="Stover N.A."/>
            <person name="Krieger C.J."/>
            <person name="del Toro C."/>
            <person name="Ryder H.F."/>
            <person name="Williamson S.C."/>
            <person name="Barbeau R.A."/>
            <person name="Hamilton E.P."/>
            <person name="Orias E."/>
        </authorList>
    </citation>
    <scope>NUCLEOTIDE SEQUENCE [LARGE SCALE GENOMIC DNA]</scope>
    <source>
        <strain evidence="2">SB210</strain>
    </source>
</reference>
<protein>
    <submittedName>
        <fullName evidence="1">Transmembrane protein, putative</fullName>
    </submittedName>
</protein>
<accession>I7MGA8</accession>
<dbReference type="EMBL" id="GG662603">
    <property type="protein sequence ID" value="EAS01290.1"/>
    <property type="molecule type" value="Genomic_DNA"/>
</dbReference>
<dbReference type="HOGENOM" id="CLU_1664253_0_0_1"/>
<dbReference type="RefSeq" id="XP_001021535.1">
    <property type="nucleotide sequence ID" value="XM_001021535.3"/>
</dbReference>
<organism evidence="1 2">
    <name type="scientific">Tetrahymena thermophila (strain SB210)</name>
    <dbReference type="NCBI Taxonomy" id="312017"/>
    <lineage>
        <taxon>Eukaryota</taxon>
        <taxon>Sar</taxon>
        <taxon>Alveolata</taxon>
        <taxon>Ciliophora</taxon>
        <taxon>Intramacronucleata</taxon>
        <taxon>Oligohymenophorea</taxon>
        <taxon>Hymenostomatida</taxon>
        <taxon>Tetrahymenina</taxon>
        <taxon>Tetrahymenidae</taxon>
        <taxon>Tetrahymena</taxon>
    </lineage>
</organism>
<name>I7MGA8_TETTS</name>
<dbReference type="InParanoid" id="I7MGA8"/>
<proteinExistence type="predicted"/>
<dbReference type="Proteomes" id="UP000009168">
    <property type="component" value="Unassembled WGS sequence"/>
</dbReference>
<dbReference type="OMA" id="PQFEYAV"/>
<sequence length="159" mass="18750">MSSEQNKDKSGNSLKSDTMISNLIDVEEIYKSQKLYKATPKLETKPIHLKPLELQQKSLFEAFFKGDQKYIYEFDKETLLYREKYIRKLSQQGLTVCLYTGGINWFVYQFVFKSSQHSIATKISSFTILNAIPLSYFAYKILVDYNKANEFLFERYLKQ</sequence>
<keyword evidence="2" id="KW-1185">Reference proteome</keyword>
<dbReference type="OrthoDB" id="10563952at2759"/>